<dbReference type="EMBL" id="NBCO01000075">
    <property type="protein sequence ID" value="ORC83345.1"/>
    <property type="molecule type" value="Genomic_DNA"/>
</dbReference>
<dbReference type="VEuPathDB" id="TriTrypDB:TM35_000751140"/>
<feature type="signal peptide" evidence="1">
    <location>
        <begin position="1"/>
        <end position="38"/>
    </location>
</feature>
<evidence type="ECO:0000313" key="4">
    <source>
        <dbReference type="Proteomes" id="UP000192257"/>
    </source>
</evidence>
<proteinExistence type="predicted"/>
<reference evidence="3 4" key="1">
    <citation type="submission" date="2017-03" db="EMBL/GenBank/DDBJ databases">
        <title>An alternative strategy for trypanosome survival in the mammalian bloodstream revealed through genome and transcriptome analysis of the ubiquitous bovine parasite Trypanosoma (Megatrypanum) theileri.</title>
        <authorList>
            <person name="Kelly S."/>
            <person name="Ivens A."/>
            <person name="Mott A."/>
            <person name="O'Neill E."/>
            <person name="Emms D."/>
            <person name="Macleod O."/>
            <person name="Voorheis P."/>
            <person name="Matthews J."/>
            <person name="Matthews K."/>
            <person name="Carrington M."/>
        </authorList>
    </citation>
    <scope>NUCLEOTIDE SEQUENCE [LARGE SCALE GENOMIC DNA]</scope>
    <source>
        <strain evidence="3">Edinburgh</strain>
    </source>
</reference>
<organism evidence="3 4">
    <name type="scientific">Trypanosoma theileri</name>
    <dbReference type="NCBI Taxonomy" id="67003"/>
    <lineage>
        <taxon>Eukaryota</taxon>
        <taxon>Discoba</taxon>
        <taxon>Euglenozoa</taxon>
        <taxon>Kinetoplastea</taxon>
        <taxon>Metakinetoplastina</taxon>
        <taxon>Trypanosomatida</taxon>
        <taxon>Trypanosomatidae</taxon>
        <taxon>Trypanosoma</taxon>
    </lineage>
</organism>
<dbReference type="AlphaFoldDB" id="A0A1X0NFA6"/>
<evidence type="ECO:0000256" key="1">
    <source>
        <dbReference type="SAM" id="SignalP"/>
    </source>
</evidence>
<dbReference type="OrthoDB" id="252826at2759"/>
<accession>A0A1X0NFA6</accession>
<gene>
    <name evidence="2" type="ORF">TM35_000751120</name>
    <name evidence="3" type="ORF">TM35_000751140</name>
</gene>
<keyword evidence="4" id="KW-1185">Reference proteome</keyword>
<dbReference type="EMBL" id="NBCO01000075">
    <property type="protein sequence ID" value="ORC83347.1"/>
    <property type="molecule type" value="Genomic_DNA"/>
</dbReference>
<evidence type="ECO:0008006" key="5">
    <source>
        <dbReference type="Google" id="ProtNLM"/>
    </source>
</evidence>
<dbReference type="VEuPathDB" id="TriTrypDB:TM35_000751120"/>
<sequence>MNTTPAVSVLPLPLPLSLLLCLLLVLSSFPSAIMSVNAADPTAHPQQGNVDADTSSQYLAMLKVEDLQQMLHEKRQPFHHLRTKEELIQALVQLEREEELALKVQATAAQRPTQHVLRVLYCSG</sequence>
<feature type="chain" id="PRO_5011905181" description="SAP domain-containing protein" evidence="1">
    <location>
        <begin position="39"/>
        <end position="124"/>
    </location>
</feature>
<protein>
    <recommendedName>
        <fullName evidence="5">SAP domain-containing protein</fullName>
    </recommendedName>
</protein>
<comment type="caution">
    <text evidence="3">The sequence shown here is derived from an EMBL/GenBank/DDBJ whole genome shotgun (WGS) entry which is preliminary data.</text>
</comment>
<dbReference type="GeneID" id="39991080"/>
<dbReference type="RefSeq" id="XP_028877411.1">
    <property type="nucleotide sequence ID" value="XM_029031300.1"/>
</dbReference>
<keyword evidence="1" id="KW-0732">Signal</keyword>
<name>A0A1X0NFA6_9TRYP</name>
<evidence type="ECO:0000313" key="3">
    <source>
        <dbReference type="EMBL" id="ORC83347.1"/>
    </source>
</evidence>
<evidence type="ECO:0000313" key="2">
    <source>
        <dbReference type="EMBL" id="ORC83345.1"/>
    </source>
</evidence>
<dbReference type="Proteomes" id="UP000192257">
    <property type="component" value="Unassembled WGS sequence"/>
</dbReference>